<evidence type="ECO:0000256" key="1">
    <source>
        <dbReference type="SAM" id="MobiDB-lite"/>
    </source>
</evidence>
<dbReference type="PANTHER" id="PTHR34210">
    <property type="entry name" value="OS01G0252900 PROTEIN"/>
    <property type="match status" value="1"/>
</dbReference>
<dbReference type="AlphaFoldDB" id="A0A6P6TW41"/>
<evidence type="ECO:0000313" key="3">
    <source>
        <dbReference type="RefSeq" id="XP_027082560.1"/>
    </source>
</evidence>
<feature type="compositionally biased region" description="Polar residues" evidence="1">
    <location>
        <begin position="196"/>
        <end position="223"/>
    </location>
</feature>
<feature type="region of interest" description="Disordered" evidence="1">
    <location>
        <begin position="185"/>
        <end position="239"/>
    </location>
</feature>
<feature type="region of interest" description="Disordered" evidence="1">
    <location>
        <begin position="1"/>
        <end position="118"/>
    </location>
</feature>
<reference evidence="3" key="2">
    <citation type="submission" date="2025-08" db="UniProtKB">
        <authorList>
            <consortium name="RefSeq"/>
        </authorList>
    </citation>
    <scope>IDENTIFICATION</scope>
    <source>
        <tissue evidence="3">Leaves</tissue>
    </source>
</reference>
<dbReference type="Proteomes" id="UP001652660">
    <property type="component" value="Chromosome 1e"/>
</dbReference>
<feature type="compositionally biased region" description="Basic and acidic residues" evidence="1">
    <location>
        <begin position="185"/>
        <end position="195"/>
    </location>
</feature>
<keyword evidence="2" id="KW-1185">Reference proteome</keyword>
<reference evidence="2" key="1">
    <citation type="journal article" date="2025" name="Foods">
        <title>Unveiling the Microbial Signatures of Arabica Coffee Cherries: Insights into Ripeness Specific Diversity, Functional Traits, and Implications for Quality and Safety.</title>
        <authorList>
            <consortium name="RefSeq"/>
            <person name="Tenea G.N."/>
            <person name="Cifuentes V."/>
            <person name="Reyes P."/>
            <person name="Cevallos-Vallejos M."/>
        </authorList>
    </citation>
    <scope>NUCLEOTIDE SEQUENCE [LARGE SCALE GENOMIC DNA]</scope>
</reference>
<dbReference type="PANTHER" id="PTHR34210:SF1">
    <property type="entry name" value="OS03G0274700 PROTEIN"/>
    <property type="match status" value="1"/>
</dbReference>
<accession>A0A6P6TW41</accession>
<sequence length="275" mass="31307">MRRPGGGGGGGGGGHNYGGGDSSAAYAAAGMAPSPHMHHHQQQSSKSERHSSNHNQWRLERDGARLSSPMSPHMFHNEGQGNEAPRSYYQAQRPEPRMAPERQGSHDSRSQPRGEDMNMGYEENFMPQTFEGLEEKFLDDLMKLSKEQIDAEDAEIARHRERINMINAQYQEQLVALRAQHASRRDEFLRRESHSRQQQYQQASMDHYSSSGHGDPQGYSTGTPPARDPQRLYNADNYDSHRERARFLGSGRNDDFEHRLQYPGGRLYDTGSRYY</sequence>
<feature type="compositionally biased region" description="Basic and acidic residues" evidence="1">
    <location>
        <begin position="46"/>
        <end position="64"/>
    </location>
</feature>
<proteinExistence type="predicted"/>
<protein>
    <submittedName>
        <fullName evidence="3">Uncharacterized protein</fullName>
    </submittedName>
</protein>
<feature type="compositionally biased region" description="Low complexity" evidence="1">
    <location>
        <begin position="22"/>
        <end position="35"/>
    </location>
</feature>
<feature type="compositionally biased region" description="Basic and acidic residues" evidence="1">
    <location>
        <begin position="94"/>
        <end position="116"/>
    </location>
</feature>
<feature type="compositionally biased region" description="Gly residues" evidence="1">
    <location>
        <begin position="1"/>
        <end position="21"/>
    </location>
</feature>
<evidence type="ECO:0000313" key="2">
    <source>
        <dbReference type="Proteomes" id="UP001652660"/>
    </source>
</evidence>
<dbReference type="OrthoDB" id="1899623at2759"/>
<gene>
    <name evidence="3" type="primary">LOC113704890</name>
</gene>
<name>A0A6P6TW41_COFAR</name>
<dbReference type="GeneID" id="113704890"/>
<organism evidence="2 3">
    <name type="scientific">Coffea arabica</name>
    <name type="common">Arabian coffee</name>
    <dbReference type="NCBI Taxonomy" id="13443"/>
    <lineage>
        <taxon>Eukaryota</taxon>
        <taxon>Viridiplantae</taxon>
        <taxon>Streptophyta</taxon>
        <taxon>Embryophyta</taxon>
        <taxon>Tracheophyta</taxon>
        <taxon>Spermatophyta</taxon>
        <taxon>Magnoliopsida</taxon>
        <taxon>eudicotyledons</taxon>
        <taxon>Gunneridae</taxon>
        <taxon>Pentapetalae</taxon>
        <taxon>asterids</taxon>
        <taxon>lamiids</taxon>
        <taxon>Gentianales</taxon>
        <taxon>Rubiaceae</taxon>
        <taxon>Ixoroideae</taxon>
        <taxon>Gardenieae complex</taxon>
        <taxon>Bertiereae - Coffeeae clade</taxon>
        <taxon>Coffeeae</taxon>
        <taxon>Coffea</taxon>
    </lineage>
</organism>
<dbReference type="RefSeq" id="XP_027082560.1">
    <property type="nucleotide sequence ID" value="XM_027226759.2"/>
</dbReference>